<feature type="domain" description="vWA-MoxR associated protein N-terminal HTH" evidence="2">
    <location>
        <begin position="1"/>
        <end position="84"/>
    </location>
</feature>
<protein>
    <submittedName>
        <fullName evidence="3">WD-40 repeat-containing protein</fullName>
    </submittedName>
</protein>
<comment type="caution">
    <text evidence="3">The sequence shown here is derived from an EMBL/GenBank/DDBJ whole genome shotgun (WGS) entry which is preliminary data.</text>
</comment>
<dbReference type="EMBL" id="BJCE01000058">
    <property type="protein sequence ID" value="GCL37013.1"/>
    <property type="molecule type" value="Genomic_DNA"/>
</dbReference>
<reference evidence="4" key="1">
    <citation type="submission" date="2019-02" db="EMBL/GenBank/DDBJ databases">
        <title>Draft genome sequence of Sphaerospermopsis reniformis NIES-1949.</title>
        <authorList>
            <person name="Yamaguchi H."/>
            <person name="Suzuki S."/>
            <person name="Kawachi M."/>
        </authorList>
    </citation>
    <scope>NUCLEOTIDE SEQUENCE [LARGE SCALE GENOMIC DNA]</scope>
    <source>
        <strain evidence="4">NIES-1949</strain>
    </source>
</reference>
<sequence>MDGKELIKLFKDWVKREKEQDLDLDPCEEAILEYSLHGEPYKKMKIPNYAPSTIMIIKGPQLFKKLGDTIGTDINKKNCRLVLDELLKKKKELVTEENTKHTSQINSHINSHINLLEAPDVSDFYGRQQELSDLQKWIVTENCRVVGVLGINGIGKSALVRELVEKVKNDFDYVIWKSLEYSPSLAEILTDIECYLATNNPEANINRRITNLINLLNQHHCLLIFDQWEGVMGNSELPENYDLLLRKIGDLAHNSCLVFTSIQRPRVMNLFVNRQQIKELSLCGLQIQDAKNLLTDLGIVNSGIEQLIDTYKGHPLALILASEPIKNIHDGQIYEFLEGTIYIPDVIMGLLDKLFFNLTNLEIQIMQQLAIATEPLLIAQISQIFPFKGEISQAIDNLWQVRLLEKADILAGGKILWVLNPLIKKYIKRRYN</sequence>
<dbReference type="AlphaFoldDB" id="A0A479ZZY1"/>
<dbReference type="Proteomes" id="UP000300142">
    <property type="component" value="Unassembled WGS sequence"/>
</dbReference>
<organism evidence="3 4">
    <name type="scientific">Sphaerospermopsis reniformis</name>
    <dbReference type="NCBI Taxonomy" id="531300"/>
    <lineage>
        <taxon>Bacteria</taxon>
        <taxon>Bacillati</taxon>
        <taxon>Cyanobacteriota</taxon>
        <taxon>Cyanophyceae</taxon>
        <taxon>Nostocales</taxon>
        <taxon>Aphanizomenonaceae</taxon>
        <taxon>Sphaerospermopsis</taxon>
    </lineage>
</organism>
<dbReference type="Pfam" id="PF26355">
    <property type="entry name" value="HTH_VMAP-M9"/>
    <property type="match status" value="1"/>
</dbReference>
<evidence type="ECO:0000259" key="2">
    <source>
        <dbReference type="Pfam" id="PF26355"/>
    </source>
</evidence>
<dbReference type="Gene3D" id="3.40.50.300">
    <property type="entry name" value="P-loop containing nucleotide triphosphate hydrolases"/>
    <property type="match status" value="1"/>
</dbReference>
<keyword evidence="4" id="KW-1185">Reference proteome</keyword>
<dbReference type="InterPro" id="IPR002182">
    <property type="entry name" value="NB-ARC"/>
</dbReference>
<proteinExistence type="predicted"/>
<feature type="domain" description="NB-ARC" evidence="1">
    <location>
        <begin position="128"/>
        <end position="226"/>
    </location>
</feature>
<evidence type="ECO:0000313" key="3">
    <source>
        <dbReference type="EMBL" id="GCL37013.1"/>
    </source>
</evidence>
<dbReference type="Pfam" id="PF00931">
    <property type="entry name" value="NB-ARC"/>
    <property type="match status" value="1"/>
</dbReference>
<name>A0A479ZZY1_9CYAN</name>
<dbReference type="InterPro" id="IPR027417">
    <property type="entry name" value="P-loop_NTPase"/>
</dbReference>
<accession>A0A479ZZY1</accession>
<evidence type="ECO:0000313" key="4">
    <source>
        <dbReference type="Proteomes" id="UP000300142"/>
    </source>
</evidence>
<dbReference type="InterPro" id="IPR058651">
    <property type="entry name" value="HTH_VMAP-M9"/>
</dbReference>
<gene>
    <name evidence="3" type="ORF">SR1949_21200</name>
</gene>
<dbReference type="RefSeq" id="WP_137667357.1">
    <property type="nucleotide sequence ID" value="NZ_BJCE01000058.1"/>
</dbReference>
<evidence type="ECO:0000259" key="1">
    <source>
        <dbReference type="Pfam" id="PF00931"/>
    </source>
</evidence>
<dbReference type="SUPFAM" id="SSF52540">
    <property type="entry name" value="P-loop containing nucleoside triphosphate hydrolases"/>
    <property type="match status" value="1"/>
</dbReference>
<dbReference type="GO" id="GO:0043531">
    <property type="term" value="F:ADP binding"/>
    <property type="evidence" value="ECO:0007669"/>
    <property type="project" value="InterPro"/>
</dbReference>